<dbReference type="OrthoDB" id="9768329at2"/>
<dbReference type="NCBIfam" id="NF004442">
    <property type="entry name" value="PRK05777.1-5"/>
    <property type="match status" value="1"/>
</dbReference>
<comment type="subcellular location">
    <subcellularLocation>
        <location evidence="5">Cell membrane</location>
        <topology evidence="5">Multi-pass membrane protein</topology>
    </subcellularLocation>
    <subcellularLocation>
        <location evidence="1">Endomembrane system</location>
        <topology evidence="1">Multi-pass membrane protein</topology>
    </subcellularLocation>
    <subcellularLocation>
        <location evidence="6">Membrane</location>
        <topology evidence="6">Multi-pass membrane protein</topology>
    </subcellularLocation>
</comment>
<keyword evidence="9" id="KW-1185">Reference proteome</keyword>
<keyword evidence="3 5" id="KW-1133">Transmembrane helix</keyword>
<comment type="caution">
    <text evidence="8">The sequence shown here is derived from an EMBL/GenBank/DDBJ whole genome shotgun (WGS) entry which is preliminary data.</text>
</comment>
<evidence type="ECO:0000256" key="1">
    <source>
        <dbReference type="ARBA" id="ARBA00004127"/>
    </source>
</evidence>
<dbReference type="EMBL" id="JSAB01000015">
    <property type="protein sequence ID" value="RNF32422.1"/>
    <property type="molecule type" value="Genomic_DNA"/>
</dbReference>
<feature type="transmembrane region" description="Helical" evidence="5">
    <location>
        <begin position="170"/>
        <end position="194"/>
    </location>
</feature>
<evidence type="ECO:0000256" key="3">
    <source>
        <dbReference type="ARBA" id="ARBA00022989"/>
    </source>
</evidence>
<dbReference type="NCBIfam" id="TIGR01770">
    <property type="entry name" value="NDH_I_N"/>
    <property type="match status" value="1"/>
</dbReference>
<dbReference type="GO" id="GO:0005886">
    <property type="term" value="C:plasma membrane"/>
    <property type="evidence" value="ECO:0007669"/>
    <property type="project" value="UniProtKB-SubCell"/>
</dbReference>
<keyword evidence="5" id="KW-1003">Cell membrane</keyword>
<evidence type="ECO:0000313" key="8">
    <source>
        <dbReference type="EMBL" id="RNF32422.1"/>
    </source>
</evidence>
<feature type="transmembrane region" description="Helical" evidence="5">
    <location>
        <begin position="16"/>
        <end position="36"/>
    </location>
</feature>
<feature type="transmembrane region" description="Helical" evidence="5">
    <location>
        <begin position="81"/>
        <end position="100"/>
    </location>
</feature>
<name>A0A422QRF8_9BURK</name>
<feature type="transmembrane region" description="Helical" evidence="5">
    <location>
        <begin position="251"/>
        <end position="272"/>
    </location>
</feature>
<evidence type="ECO:0000256" key="5">
    <source>
        <dbReference type="HAMAP-Rule" id="MF_00445"/>
    </source>
</evidence>
<dbReference type="GO" id="GO:0012505">
    <property type="term" value="C:endomembrane system"/>
    <property type="evidence" value="ECO:0007669"/>
    <property type="project" value="UniProtKB-SubCell"/>
</dbReference>
<feature type="transmembrane region" description="Helical" evidence="5">
    <location>
        <begin position="139"/>
        <end position="158"/>
    </location>
</feature>
<dbReference type="InterPro" id="IPR001750">
    <property type="entry name" value="ND/Mrp_TM"/>
</dbReference>
<feature type="transmembrane region" description="Helical" evidence="5">
    <location>
        <begin position="43"/>
        <end position="61"/>
    </location>
</feature>
<proteinExistence type="inferred from homology"/>
<organism evidence="8 9">
    <name type="scientific">Massilia aurea</name>
    <dbReference type="NCBI Taxonomy" id="373040"/>
    <lineage>
        <taxon>Bacteria</taxon>
        <taxon>Pseudomonadati</taxon>
        <taxon>Pseudomonadota</taxon>
        <taxon>Betaproteobacteria</taxon>
        <taxon>Burkholderiales</taxon>
        <taxon>Oxalobacteraceae</taxon>
        <taxon>Telluria group</taxon>
        <taxon>Massilia</taxon>
    </lineage>
</organism>
<feature type="transmembrane region" description="Helical" evidence="5">
    <location>
        <begin position="112"/>
        <end position="133"/>
    </location>
</feature>
<dbReference type="GO" id="GO:0048038">
    <property type="term" value="F:quinone binding"/>
    <property type="evidence" value="ECO:0007669"/>
    <property type="project" value="UniProtKB-KW"/>
</dbReference>
<dbReference type="GO" id="GO:0042773">
    <property type="term" value="P:ATP synthesis coupled electron transport"/>
    <property type="evidence" value="ECO:0007669"/>
    <property type="project" value="InterPro"/>
</dbReference>
<accession>A0A422QRF8</accession>
<dbReference type="HAMAP" id="MF_00445">
    <property type="entry name" value="NDH1_NuoN_1"/>
    <property type="match status" value="1"/>
</dbReference>
<keyword evidence="5" id="KW-0830">Ubiquinone</keyword>
<dbReference type="Pfam" id="PF00361">
    <property type="entry name" value="Proton_antipo_M"/>
    <property type="match status" value="1"/>
</dbReference>
<feature type="transmembrane region" description="Helical" evidence="5">
    <location>
        <begin position="284"/>
        <end position="303"/>
    </location>
</feature>
<feature type="transmembrane region" description="Helical" evidence="5">
    <location>
        <begin position="340"/>
        <end position="367"/>
    </location>
</feature>
<comment type="catalytic activity">
    <reaction evidence="5">
        <text>a quinone + NADH + 5 H(+)(in) = a quinol + NAD(+) + 4 H(+)(out)</text>
        <dbReference type="Rhea" id="RHEA:57888"/>
        <dbReference type="ChEBI" id="CHEBI:15378"/>
        <dbReference type="ChEBI" id="CHEBI:24646"/>
        <dbReference type="ChEBI" id="CHEBI:57540"/>
        <dbReference type="ChEBI" id="CHEBI:57945"/>
        <dbReference type="ChEBI" id="CHEBI:132124"/>
    </reaction>
</comment>
<feature type="domain" description="NADH:quinone oxidoreductase/Mrp antiporter transmembrane" evidence="7">
    <location>
        <begin position="136"/>
        <end position="437"/>
    </location>
</feature>
<dbReference type="Proteomes" id="UP000283254">
    <property type="component" value="Unassembled WGS sequence"/>
</dbReference>
<evidence type="ECO:0000313" key="9">
    <source>
        <dbReference type="Proteomes" id="UP000283254"/>
    </source>
</evidence>
<comment type="subunit">
    <text evidence="5">NDH-1 is composed of 14 different subunits. Subunits NuoA, H, J, K, L, M, N constitute the membrane sector of the complex.</text>
</comment>
<feature type="transmembrane region" description="Helical" evidence="5">
    <location>
        <begin position="214"/>
        <end position="239"/>
    </location>
</feature>
<keyword evidence="5" id="KW-0874">Quinone</keyword>
<feature type="transmembrane region" description="Helical" evidence="5">
    <location>
        <begin position="423"/>
        <end position="443"/>
    </location>
</feature>
<protein>
    <recommendedName>
        <fullName evidence="5">NADH-quinone oxidoreductase subunit N</fullName>
        <ecNumber evidence="5">7.1.1.-</ecNumber>
    </recommendedName>
    <alternativeName>
        <fullName evidence="5">NADH dehydrogenase I subunit N</fullName>
    </alternativeName>
    <alternativeName>
        <fullName evidence="5">NDH-1 subunit N</fullName>
    </alternativeName>
</protein>
<keyword evidence="5" id="KW-1278">Translocase</keyword>
<gene>
    <name evidence="5" type="primary">nuoN</name>
    <name evidence="8" type="ORF">NM04_01985</name>
</gene>
<evidence type="ECO:0000256" key="4">
    <source>
        <dbReference type="ARBA" id="ARBA00023136"/>
    </source>
</evidence>
<keyword evidence="2 5" id="KW-0812">Transmembrane</keyword>
<feature type="transmembrane region" description="Helical" evidence="5">
    <location>
        <begin position="475"/>
        <end position="495"/>
    </location>
</feature>
<feature type="transmembrane region" description="Helical" evidence="5">
    <location>
        <begin position="310"/>
        <end position="328"/>
    </location>
</feature>
<evidence type="ECO:0000256" key="6">
    <source>
        <dbReference type="RuleBase" id="RU000320"/>
    </source>
</evidence>
<keyword evidence="5" id="KW-0813">Transport</keyword>
<dbReference type="GO" id="GO:0008137">
    <property type="term" value="F:NADH dehydrogenase (ubiquinone) activity"/>
    <property type="evidence" value="ECO:0007669"/>
    <property type="project" value="InterPro"/>
</dbReference>
<keyword evidence="5" id="KW-0520">NAD</keyword>
<reference evidence="8" key="1">
    <citation type="submission" date="2014-10" db="EMBL/GenBank/DDBJ databases">
        <title>Massilia sp. genome.</title>
        <authorList>
            <person name="Xu B."/>
            <person name="Dai L."/>
            <person name="Huang Z."/>
        </authorList>
    </citation>
    <scope>NUCLEOTIDE SEQUENCE [LARGE SCALE GENOMIC DNA]</scope>
    <source>
        <strain evidence="8">CFS-1</strain>
    </source>
</reference>
<dbReference type="InterPro" id="IPR010096">
    <property type="entry name" value="NADH-Q_OxRdtase_suN/2"/>
</dbReference>
<dbReference type="GO" id="GO:0050136">
    <property type="term" value="F:NADH dehydrogenase (quinone) (non-electrogenic) activity"/>
    <property type="evidence" value="ECO:0007669"/>
    <property type="project" value="UniProtKB-UniRule"/>
</dbReference>
<comment type="similarity">
    <text evidence="5">Belongs to the complex I subunit 2 family.</text>
</comment>
<evidence type="ECO:0000259" key="7">
    <source>
        <dbReference type="Pfam" id="PF00361"/>
    </source>
</evidence>
<dbReference type="PANTHER" id="PTHR22773">
    <property type="entry name" value="NADH DEHYDROGENASE"/>
    <property type="match status" value="1"/>
</dbReference>
<keyword evidence="4 5" id="KW-0472">Membrane</keyword>
<comment type="function">
    <text evidence="5">NDH-1 shuttles electrons from NADH, via FMN and iron-sulfur (Fe-S) centers, to quinones in the respiratory chain. The immediate electron acceptor for the enzyme in this species is believed to be ubiquinone. Couples the redox reaction to proton translocation (for every two electrons transferred, four hydrogen ions are translocated across the cytoplasmic membrane), and thus conserves the redox energy in a proton gradient.</text>
</comment>
<dbReference type="AlphaFoldDB" id="A0A422QRF8"/>
<sequence>MNSTLLSAADTNLAPVYAEIFLLIATSAILLIDLFLKEGKRNLTYGLSLLAIGGCAIFSFMDFDSGATVYTFSGMYVSDPMSNLLKMFTYLATAMTIVYSRQYAGERGMMSGNLGGEFYTLALFSMLGQMIMISGNSMLSIYLGLELMSLSLYALVALRRDHAISTEAAMKYFILGALASGFLLYGISMIYGATGSLDINTIAQVTALDTANRTILVFGLVFVVAGLAFKLGVVPFHMWVPDVVQGAPTAVTLLLGGAPKIATFAIVIRLLAEALPSMAFDWQQMLLVVAVLSLAFGNVTAIAQTNIKRMLAYSTIAQMGFVVLALVVGNVDGDTTNAAAAYSAAMYYTIIYVLTTVGTFGLIMMLARAGHEAELISDFKGLGKRSPWFAIVATILMFSLAGVPPMVGFIAKYAVIQAVADAGMVWLAVVAVMFSLIGAFYYLRIVKTIWFDEAVDTAAISTPTDMRVIMSLNGVAIVALGVVPGGLLAICYSAMQATLAN</sequence>
<feature type="transmembrane region" description="Helical" evidence="5">
    <location>
        <begin position="388"/>
        <end position="411"/>
    </location>
</feature>
<evidence type="ECO:0000256" key="2">
    <source>
        <dbReference type="ARBA" id="ARBA00022692"/>
    </source>
</evidence>
<dbReference type="PRINTS" id="PR01434">
    <property type="entry name" value="NADHDHGNASE5"/>
</dbReference>
<dbReference type="EC" id="7.1.1.-" evidence="5"/>